<dbReference type="Gramene" id="OMO50994">
    <property type="protein sequence ID" value="OMO50994"/>
    <property type="gene ID" value="CCACVL1_30077"/>
</dbReference>
<accession>A0A1R3FYT1</accession>
<evidence type="ECO:0000313" key="2">
    <source>
        <dbReference type="EMBL" id="OMO50994.1"/>
    </source>
</evidence>
<name>A0A1R3FYT1_COCAP</name>
<evidence type="ECO:0000256" key="1">
    <source>
        <dbReference type="SAM" id="MobiDB-lite"/>
    </source>
</evidence>
<dbReference type="AlphaFoldDB" id="A0A1R3FYT1"/>
<reference evidence="2 3" key="1">
    <citation type="submission" date="2013-09" db="EMBL/GenBank/DDBJ databases">
        <title>Corchorus capsularis genome sequencing.</title>
        <authorList>
            <person name="Alam M."/>
            <person name="Haque M.S."/>
            <person name="Islam M.S."/>
            <person name="Emdad E.M."/>
            <person name="Islam M.M."/>
            <person name="Ahmed B."/>
            <person name="Halim A."/>
            <person name="Hossen Q.M.M."/>
            <person name="Hossain M.Z."/>
            <person name="Ahmed R."/>
            <person name="Khan M.M."/>
            <person name="Islam R."/>
            <person name="Rashid M.M."/>
            <person name="Khan S.A."/>
            <person name="Rahman M.S."/>
            <person name="Alam M."/>
        </authorList>
    </citation>
    <scope>NUCLEOTIDE SEQUENCE [LARGE SCALE GENOMIC DNA]</scope>
    <source>
        <strain evidence="3">cv. CVL-1</strain>
        <tissue evidence="2">Whole seedling</tissue>
    </source>
</reference>
<gene>
    <name evidence="2" type="ORF">CCACVL1_30077</name>
</gene>
<protein>
    <submittedName>
        <fullName evidence="2">Uncharacterized protein</fullName>
    </submittedName>
</protein>
<feature type="compositionally biased region" description="Basic and acidic residues" evidence="1">
    <location>
        <begin position="1"/>
        <end position="10"/>
    </location>
</feature>
<sequence length="34" mass="3688">MASKCERGKESALASISNGEERSASIYGQQQSKR</sequence>
<dbReference type="EMBL" id="AWWV01015985">
    <property type="protein sequence ID" value="OMO50994.1"/>
    <property type="molecule type" value="Genomic_DNA"/>
</dbReference>
<feature type="region of interest" description="Disordered" evidence="1">
    <location>
        <begin position="1"/>
        <end position="34"/>
    </location>
</feature>
<dbReference type="Proteomes" id="UP000188268">
    <property type="component" value="Unassembled WGS sequence"/>
</dbReference>
<proteinExistence type="predicted"/>
<organism evidence="2 3">
    <name type="scientific">Corchorus capsularis</name>
    <name type="common">Jute</name>
    <dbReference type="NCBI Taxonomy" id="210143"/>
    <lineage>
        <taxon>Eukaryota</taxon>
        <taxon>Viridiplantae</taxon>
        <taxon>Streptophyta</taxon>
        <taxon>Embryophyta</taxon>
        <taxon>Tracheophyta</taxon>
        <taxon>Spermatophyta</taxon>
        <taxon>Magnoliopsida</taxon>
        <taxon>eudicotyledons</taxon>
        <taxon>Gunneridae</taxon>
        <taxon>Pentapetalae</taxon>
        <taxon>rosids</taxon>
        <taxon>malvids</taxon>
        <taxon>Malvales</taxon>
        <taxon>Malvaceae</taxon>
        <taxon>Grewioideae</taxon>
        <taxon>Apeibeae</taxon>
        <taxon>Corchorus</taxon>
    </lineage>
</organism>
<keyword evidence="3" id="KW-1185">Reference proteome</keyword>
<evidence type="ECO:0000313" key="3">
    <source>
        <dbReference type="Proteomes" id="UP000188268"/>
    </source>
</evidence>
<comment type="caution">
    <text evidence="2">The sequence shown here is derived from an EMBL/GenBank/DDBJ whole genome shotgun (WGS) entry which is preliminary data.</text>
</comment>